<dbReference type="AlphaFoldDB" id="T1G0D6"/>
<sequence>MDIAESLLKLFNKSLATGEIPSGWKDAIIVPLFKRGDRCDTGNYRPINLTSI</sequence>
<dbReference type="CTD" id="20214534"/>
<dbReference type="EnsemblMetazoa" id="HelroT70880">
    <property type="protein sequence ID" value="HelroP70880"/>
    <property type="gene ID" value="HelroG70880"/>
</dbReference>
<protein>
    <recommendedName>
        <fullName evidence="4">Reverse transcriptase domain-containing protein</fullName>
    </recommendedName>
</protein>
<dbReference type="PANTHER" id="PTHR33395">
    <property type="entry name" value="TRANSCRIPTASE, PUTATIVE-RELATED-RELATED"/>
    <property type="match status" value="1"/>
</dbReference>
<name>T1G0D6_HELRO</name>
<evidence type="ECO:0000313" key="1">
    <source>
        <dbReference type="EMBL" id="ESN90433.1"/>
    </source>
</evidence>
<dbReference type="Proteomes" id="UP000015101">
    <property type="component" value="Unassembled WGS sequence"/>
</dbReference>
<organism evidence="2 3">
    <name type="scientific">Helobdella robusta</name>
    <name type="common">Californian leech</name>
    <dbReference type="NCBI Taxonomy" id="6412"/>
    <lineage>
        <taxon>Eukaryota</taxon>
        <taxon>Metazoa</taxon>
        <taxon>Spiralia</taxon>
        <taxon>Lophotrochozoa</taxon>
        <taxon>Annelida</taxon>
        <taxon>Clitellata</taxon>
        <taxon>Hirudinea</taxon>
        <taxon>Rhynchobdellida</taxon>
        <taxon>Glossiphoniidae</taxon>
        <taxon>Helobdella</taxon>
    </lineage>
</organism>
<dbReference type="OrthoDB" id="9390935at2759"/>
<dbReference type="EMBL" id="AMQM01002255">
    <property type="status" value="NOT_ANNOTATED_CDS"/>
    <property type="molecule type" value="Genomic_DNA"/>
</dbReference>
<dbReference type="PANTHER" id="PTHR33395:SF22">
    <property type="entry name" value="REVERSE TRANSCRIPTASE DOMAIN-CONTAINING PROTEIN"/>
    <property type="match status" value="1"/>
</dbReference>
<proteinExistence type="predicted"/>
<dbReference type="STRING" id="6412.T1G0D6"/>
<dbReference type="KEGG" id="hro:HELRODRAFT_70880"/>
<keyword evidence="3" id="KW-1185">Reference proteome</keyword>
<dbReference type="HOGENOM" id="CLU_118269_4_3_1"/>
<accession>T1G0D6</accession>
<reference evidence="1 3" key="2">
    <citation type="journal article" date="2013" name="Nature">
        <title>Insights into bilaterian evolution from three spiralian genomes.</title>
        <authorList>
            <person name="Simakov O."/>
            <person name="Marletaz F."/>
            <person name="Cho S.J."/>
            <person name="Edsinger-Gonzales E."/>
            <person name="Havlak P."/>
            <person name="Hellsten U."/>
            <person name="Kuo D.H."/>
            <person name="Larsson T."/>
            <person name="Lv J."/>
            <person name="Arendt D."/>
            <person name="Savage R."/>
            <person name="Osoegawa K."/>
            <person name="de Jong P."/>
            <person name="Grimwood J."/>
            <person name="Chapman J.A."/>
            <person name="Shapiro H."/>
            <person name="Aerts A."/>
            <person name="Otillar R.P."/>
            <person name="Terry A.Y."/>
            <person name="Boore J.L."/>
            <person name="Grigoriev I.V."/>
            <person name="Lindberg D.R."/>
            <person name="Seaver E.C."/>
            <person name="Weisblat D.A."/>
            <person name="Putnam N.H."/>
            <person name="Rokhsar D.S."/>
        </authorList>
    </citation>
    <scope>NUCLEOTIDE SEQUENCE</scope>
</reference>
<evidence type="ECO:0000313" key="3">
    <source>
        <dbReference type="Proteomes" id="UP000015101"/>
    </source>
</evidence>
<gene>
    <name evidence="2" type="primary">20214534</name>
    <name evidence="1" type="ORF">HELRODRAFT_70880</name>
</gene>
<evidence type="ECO:0008006" key="4">
    <source>
        <dbReference type="Google" id="ProtNLM"/>
    </source>
</evidence>
<dbReference type="EMBL" id="KB097753">
    <property type="protein sequence ID" value="ESN90433.1"/>
    <property type="molecule type" value="Genomic_DNA"/>
</dbReference>
<dbReference type="InParanoid" id="T1G0D6"/>
<reference evidence="2" key="3">
    <citation type="submission" date="2015-06" db="UniProtKB">
        <authorList>
            <consortium name="EnsemblMetazoa"/>
        </authorList>
    </citation>
    <scope>IDENTIFICATION</scope>
</reference>
<dbReference type="GeneID" id="20214534"/>
<reference evidence="3" key="1">
    <citation type="submission" date="2012-12" db="EMBL/GenBank/DDBJ databases">
        <authorList>
            <person name="Hellsten U."/>
            <person name="Grimwood J."/>
            <person name="Chapman J.A."/>
            <person name="Shapiro H."/>
            <person name="Aerts A."/>
            <person name="Otillar R.P."/>
            <person name="Terry A.Y."/>
            <person name="Boore J.L."/>
            <person name="Simakov O."/>
            <person name="Marletaz F."/>
            <person name="Cho S.-J."/>
            <person name="Edsinger-Gonzales E."/>
            <person name="Havlak P."/>
            <person name="Kuo D.-H."/>
            <person name="Larsson T."/>
            <person name="Lv J."/>
            <person name="Arendt D."/>
            <person name="Savage R."/>
            <person name="Osoegawa K."/>
            <person name="de Jong P."/>
            <person name="Lindberg D.R."/>
            <person name="Seaver E.C."/>
            <person name="Weisblat D.A."/>
            <person name="Putnam N.H."/>
            <person name="Grigoriev I.V."/>
            <person name="Rokhsar D.S."/>
        </authorList>
    </citation>
    <scope>NUCLEOTIDE SEQUENCE</scope>
</reference>
<dbReference type="RefSeq" id="XP_009031183.1">
    <property type="nucleotide sequence ID" value="XM_009032935.1"/>
</dbReference>
<evidence type="ECO:0000313" key="2">
    <source>
        <dbReference type="EnsemblMetazoa" id="HelroP70880"/>
    </source>
</evidence>
<dbReference type="OMA" id="GNYRPIN"/>